<feature type="compositionally biased region" description="Basic and acidic residues" evidence="1">
    <location>
        <begin position="42"/>
        <end position="51"/>
    </location>
</feature>
<proteinExistence type="predicted"/>
<dbReference type="PANTHER" id="PTHR34792">
    <property type="entry name" value="OS02G0121500 PROTEIN"/>
    <property type="match status" value="1"/>
</dbReference>
<gene>
    <name evidence="2" type="ORF">HUJ06_015487</name>
</gene>
<dbReference type="EMBL" id="DUZY01000005">
    <property type="protein sequence ID" value="DAD41164.1"/>
    <property type="molecule type" value="Genomic_DNA"/>
</dbReference>
<sequence length="750" mass="80834">MDKVREVKRGTSRFSPTRRPNKQSGRRLASALNSGGDDNVDLLERPKKEKVLSVVGKASSSNEDSEMGGGSEGEEEHCRAPPPASSAGGCKKLRLHRKPFDDCNAVDPAAVPRKLRSAMQQKRNRESISPPKPDAKKPHSMPNGIESRSKKYKQNLKQVGDSEQSPSQAGPITKDEEEVVETLYALATLMPNNKPIKGTTHQKSTESAECSIPVSKATKEPENAPRATTAEVTNISSNGGGSPGDLARDNPLRQSAIPEGSCILEGQKFDLGSDSSLVAQAIPPGQERTDKSNPEYIDIKLLCKASSLDVPSELRSEARVMQSKVDVAQACGRKTESMLWPAAAVSMKPEQHHPINENMDSGKRLACKEGALSLWPGLCTSGSCGGGIRSPLERPSSTKAPFWLDAATCLTRPDVSVNGVLTEKALPGIVDRRKSWKKCAAHVYISRLIRAYQNAEKSVRFPVLPDQLKVKEETRSGGVRNGLSGATTSSSNTYSYAAGKSLNEALNGIQPDKMLQQDQQQTSVATEILSSQKLNCDFLSLSAGYSGLESNSNNNKNKGKNTSNNNPIGNGLESPTQLRPPYLHSLVQPPLVPFSFPPNRYSNCSPYTDQLTAATAAQQVQLQIPQYLGNPFYGLQYPGHAGPAKQQMWAAHLAGIPGCHLSKWQNGIYDSTSQVSSHAVLSTSSPPLEVIGAKFPPSTQQQLFPVSSSLSSNMVRRQQHHPPGGYDQGGGGFRTNSSSQLQILCNAEQL</sequence>
<evidence type="ECO:0000313" key="2">
    <source>
        <dbReference type="EMBL" id="DAD41164.1"/>
    </source>
</evidence>
<evidence type="ECO:0000256" key="1">
    <source>
        <dbReference type="SAM" id="MobiDB-lite"/>
    </source>
</evidence>
<feature type="compositionally biased region" description="Low complexity" evidence="1">
    <location>
        <begin position="550"/>
        <end position="566"/>
    </location>
</feature>
<dbReference type="Proteomes" id="UP000607653">
    <property type="component" value="Unassembled WGS sequence"/>
</dbReference>
<feature type="region of interest" description="Disordered" evidence="1">
    <location>
        <begin position="188"/>
        <end position="252"/>
    </location>
</feature>
<dbReference type="AlphaFoldDB" id="A0A822Z495"/>
<dbReference type="PANTHER" id="PTHR34792:SF1">
    <property type="entry name" value="OS02G0121500 PROTEIN"/>
    <property type="match status" value="1"/>
</dbReference>
<name>A0A822Z495_NELNU</name>
<reference evidence="2 3" key="1">
    <citation type="journal article" date="2020" name="Mol. Biol. Evol.">
        <title>Distinct Expression and Methylation Patterns for Genes with Different Fates following a Single Whole-Genome Duplication in Flowering Plants.</title>
        <authorList>
            <person name="Shi T."/>
            <person name="Rahmani R.S."/>
            <person name="Gugger P.F."/>
            <person name="Wang M."/>
            <person name="Li H."/>
            <person name="Zhang Y."/>
            <person name="Li Z."/>
            <person name="Wang Q."/>
            <person name="Van de Peer Y."/>
            <person name="Marchal K."/>
            <person name="Chen J."/>
        </authorList>
    </citation>
    <scope>NUCLEOTIDE SEQUENCE [LARGE SCALE GENOMIC DNA]</scope>
    <source>
        <tissue evidence="2">Leaf</tissue>
    </source>
</reference>
<feature type="region of interest" description="Disordered" evidence="1">
    <location>
        <begin position="1"/>
        <end position="176"/>
    </location>
</feature>
<evidence type="ECO:0000313" key="3">
    <source>
        <dbReference type="Proteomes" id="UP000607653"/>
    </source>
</evidence>
<keyword evidence="3" id="KW-1185">Reference proteome</keyword>
<feature type="compositionally biased region" description="Polar residues" evidence="1">
    <location>
        <begin position="155"/>
        <end position="170"/>
    </location>
</feature>
<feature type="region of interest" description="Disordered" evidence="1">
    <location>
        <begin position="549"/>
        <end position="582"/>
    </location>
</feature>
<feature type="compositionally biased region" description="Polar residues" evidence="1">
    <location>
        <begin position="199"/>
        <end position="208"/>
    </location>
</feature>
<dbReference type="InterPro" id="IPR040305">
    <property type="entry name" value="At1g75730-like"/>
</dbReference>
<comment type="caution">
    <text evidence="2">The sequence shown here is derived from an EMBL/GenBank/DDBJ whole genome shotgun (WGS) entry which is preliminary data.</text>
</comment>
<organism evidence="2 3">
    <name type="scientific">Nelumbo nucifera</name>
    <name type="common">Sacred lotus</name>
    <dbReference type="NCBI Taxonomy" id="4432"/>
    <lineage>
        <taxon>Eukaryota</taxon>
        <taxon>Viridiplantae</taxon>
        <taxon>Streptophyta</taxon>
        <taxon>Embryophyta</taxon>
        <taxon>Tracheophyta</taxon>
        <taxon>Spermatophyta</taxon>
        <taxon>Magnoliopsida</taxon>
        <taxon>Proteales</taxon>
        <taxon>Nelumbonaceae</taxon>
        <taxon>Nelumbo</taxon>
    </lineage>
</organism>
<protein>
    <submittedName>
        <fullName evidence="2">Uncharacterized protein</fullName>
    </submittedName>
</protein>
<accession>A0A822Z495</accession>
<feature type="region of interest" description="Disordered" evidence="1">
    <location>
        <begin position="711"/>
        <end position="733"/>
    </location>
</feature>